<keyword evidence="8" id="KW-1185">Reference proteome</keyword>
<name>A0AA43RMC1_9LACT</name>
<dbReference type="PANTHER" id="PTHR37422:SF23">
    <property type="entry name" value="TEICHURONIC ACID BIOSYNTHESIS PROTEIN TUAE"/>
    <property type="match status" value="1"/>
</dbReference>
<feature type="transmembrane region" description="Helical" evidence="5">
    <location>
        <begin position="339"/>
        <end position="363"/>
    </location>
</feature>
<feature type="transmembrane region" description="Helical" evidence="5">
    <location>
        <begin position="88"/>
        <end position="109"/>
    </location>
</feature>
<feature type="transmembrane region" description="Helical" evidence="5">
    <location>
        <begin position="30"/>
        <end position="48"/>
    </location>
</feature>
<sequence>MVLYLILLVASVFLGTELLALPTPAFQLTLYRVLALSVLPLLLIALSRKDTKLQMSRNSVASFAVLTYLVWYIWAWVSGMWALDMTGWMQNIFLMTIGVASLSAIYFWTHDESTWYKLVKTAWWMMTLLALWGLYEIISNNYFLADLGKLDKYRTFSSQPWTRIPITHFTNQNDYATMLLAYLPLSFILYYKESHGFKRTFYFLAAFVGLFLIYRTGSRMSLLAGLLYFFLVFLFRFQADITRSTIYKLSAVGILLAVLAVLFVPPVQSVLNQLIYTNSTDLLTGDMGRVNLMRNGLYFLGASLGFGVGAGNIEYWMEHFRFLPTQNIVNMHSWWGEILVGYGVIIFSLYVVMYALLIYRLAVMKYRVEVRERRIIEHLSAFLIIYILASMTSANNMFIEWHWVFFGIIISFIKLLEQKYLLNHTNYNYKGENHELNNRI</sequence>
<dbReference type="Pfam" id="PF04932">
    <property type="entry name" value="Wzy_C"/>
    <property type="match status" value="1"/>
</dbReference>
<evidence type="ECO:0000259" key="6">
    <source>
        <dbReference type="Pfam" id="PF04932"/>
    </source>
</evidence>
<dbReference type="GO" id="GO:0016874">
    <property type="term" value="F:ligase activity"/>
    <property type="evidence" value="ECO:0007669"/>
    <property type="project" value="UniProtKB-KW"/>
</dbReference>
<keyword evidence="7" id="KW-0436">Ligase</keyword>
<comment type="subcellular location">
    <subcellularLocation>
        <location evidence="1">Membrane</location>
        <topology evidence="1">Multi-pass membrane protein</topology>
    </subcellularLocation>
</comment>
<feature type="transmembrane region" description="Helical" evidence="5">
    <location>
        <begin position="375"/>
        <end position="392"/>
    </location>
</feature>
<organism evidence="7 8">
    <name type="scientific">Atopococcus tabaci</name>
    <dbReference type="NCBI Taxonomy" id="269774"/>
    <lineage>
        <taxon>Bacteria</taxon>
        <taxon>Bacillati</taxon>
        <taxon>Bacillota</taxon>
        <taxon>Bacilli</taxon>
        <taxon>Lactobacillales</taxon>
        <taxon>Carnobacteriaceae</taxon>
        <taxon>Atopococcus</taxon>
    </lineage>
</organism>
<feature type="transmembrane region" description="Helical" evidence="5">
    <location>
        <begin position="200"/>
        <end position="216"/>
    </location>
</feature>
<dbReference type="Proteomes" id="UP001171751">
    <property type="component" value="Unassembled WGS sequence"/>
</dbReference>
<feature type="transmembrane region" description="Helical" evidence="5">
    <location>
        <begin position="60"/>
        <end position="82"/>
    </location>
</feature>
<dbReference type="AlphaFoldDB" id="A0AA43RMC1"/>
<evidence type="ECO:0000256" key="2">
    <source>
        <dbReference type="ARBA" id="ARBA00022692"/>
    </source>
</evidence>
<feature type="domain" description="O-antigen ligase-related" evidence="6">
    <location>
        <begin position="204"/>
        <end position="350"/>
    </location>
</feature>
<keyword evidence="4 5" id="KW-0472">Membrane</keyword>
<dbReference type="PANTHER" id="PTHR37422">
    <property type="entry name" value="TEICHURONIC ACID BIOSYNTHESIS PROTEIN TUAE"/>
    <property type="match status" value="1"/>
</dbReference>
<feature type="transmembrane region" description="Helical" evidence="5">
    <location>
        <begin position="222"/>
        <end position="239"/>
    </location>
</feature>
<dbReference type="InterPro" id="IPR007016">
    <property type="entry name" value="O-antigen_ligase-rel_domated"/>
</dbReference>
<feature type="transmembrane region" description="Helical" evidence="5">
    <location>
        <begin position="246"/>
        <end position="264"/>
    </location>
</feature>
<keyword evidence="3 5" id="KW-1133">Transmembrane helix</keyword>
<dbReference type="GO" id="GO:0016020">
    <property type="term" value="C:membrane"/>
    <property type="evidence" value="ECO:0007669"/>
    <property type="project" value="UniProtKB-SubCell"/>
</dbReference>
<comment type="caution">
    <text evidence="7">The sequence shown here is derived from an EMBL/GenBank/DDBJ whole genome shotgun (WGS) entry which is preliminary data.</text>
</comment>
<proteinExistence type="predicted"/>
<evidence type="ECO:0000313" key="7">
    <source>
        <dbReference type="EMBL" id="MDO5457003.1"/>
    </source>
</evidence>
<gene>
    <name evidence="7" type="ORF">Q4F26_01530</name>
</gene>
<evidence type="ECO:0000313" key="8">
    <source>
        <dbReference type="Proteomes" id="UP001171751"/>
    </source>
</evidence>
<reference evidence="7" key="1">
    <citation type="submission" date="2023-07" db="EMBL/GenBank/DDBJ databases">
        <title>Between Cages and Wild: Unraveling the Impact of Captivity on Animal Microbiomes and Antimicrobial Resistance.</title>
        <authorList>
            <person name="Schmartz G.P."/>
            <person name="Rehner J."/>
            <person name="Schuff M.J."/>
            <person name="Becker S.L."/>
            <person name="Kravczyk M."/>
            <person name="Gurevich A."/>
            <person name="Francke R."/>
            <person name="Mueller R."/>
            <person name="Keller V."/>
            <person name="Keller A."/>
        </authorList>
    </citation>
    <scope>NUCLEOTIDE SEQUENCE</scope>
    <source>
        <strain evidence="7">S39M_St_73</strain>
    </source>
</reference>
<accession>A0AA43RMC1</accession>
<evidence type="ECO:0000256" key="3">
    <source>
        <dbReference type="ARBA" id="ARBA00022989"/>
    </source>
</evidence>
<evidence type="ECO:0000256" key="4">
    <source>
        <dbReference type="ARBA" id="ARBA00023136"/>
    </source>
</evidence>
<feature type="transmembrane region" description="Helical" evidence="5">
    <location>
        <begin position="121"/>
        <end position="138"/>
    </location>
</feature>
<dbReference type="EMBL" id="JAUNQW010000004">
    <property type="protein sequence ID" value="MDO5457003.1"/>
    <property type="molecule type" value="Genomic_DNA"/>
</dbReference>
<keyword evidence="2 5" id="KW-0812">Transmembrane</keyword>
<feature type="transmembrane region" description="Helical" evidence="5">
    <location>
        <begin position="398"/>
        <end position="416"/>
    </location>
</feature>
<evidence type="ECO:0000256" key="5">
    <source>
        <dbReference type="SAM" id="Phobius"/>
    </source>
</evidence>
<protein>
    <submittedName>
        <fullName evidence="7">O-antigen ligase domain-containing protein</fullName>
    </submittedName>
</protein>
<dbReference type="InterPro" id="IPR051533">
    <property type="entry name" value="WaaL-like"/>
</dbReference>
<evidence type="ECO:0000256" key="1">
    <source>
        <dbReference type="ARBA" id="ARBA00004141"/>
    </source>
</evidence>